<name>T1CI16_9ZZZZ</name>
<dbReference type="EMBL" id="AUZZ01000964">
    <property type="protein sequence ID" value="EQD66079.1"/>
    <property type="molecule type" value="Genomic_DNA"/>
</dbReference>
<dbReference type="AlphaFoldDB" id="T1CI16"/>
<feature type="non-terminal residue" evidence="1">
    <location>
        <position position="110"/>
    </location>
</feature>
<reference evidence="1" key="2">
    <citation type="journal article" date="2014" name="ISME J.">
        <title>Microbial stratification in low pH oxic and suboxic macroscopic growths along an acid mine drainage.</title>
        <authorList>
            <person name="Mendez-Garcia C."/>
            <person name="Mesa V."/>
            <person name="Sprenger R.R."/>
            <person name="Richter M."/>
            <person name="Diez M.S."/>
            <person name="Solano J."/>
            <person name="Bargiela R."/>
            <person name="Golyshina O.V."/>
            <person name="Manteca A."/>
            <person name="Ramos J.L."/>
            <person name="Gallego J.R."/>
            <person name="Llorente I."/>
            <person name="Martins Dos Santos V.A."/>
            <person name="Jensen O.N."/>
            <person name="Pelaez A.I."/>
            <person name="Sanchez J."/>
            <person name="Ferrer M."/>
        </authorList>
    </citation>
    <scope>NUCLEOTIDE SEQUENCE</scope>
</reference>
<accession>T1CI16</accession>
<comment type="caution">
    <text evidence="1">The sequence shown here is derived from an EMBL/GenBank/DDBJ whole genome shotgun (WGS) entry which is preliminary data.</text>
</comment>
<sequence length="110" mass="12125">MDAINFTALRAVGTPDGAIHLLVDPAKVRRQLGTGGYSGQRLWQLLREIRNAEIEIKTPKFEAFGSLISEVVKAAETRPARLTKNRDGEAVPALRHLWRIRIGPCGVALL</sequence>
<proteinExistence type="predicted"/>
<protein>
    <submittedName>
        <fullName evidence="1">Uncharacterized protein</fullName>
    </submittedName>
</protein>
<reference evidence="1" key="1">
    <citation type="submission" date="2013-08" db="EMBL/GenBank/DDBJ databases">
        <authorList>
            <person name="Mendez C."/>
            <person name="Richter M."/>
            <person name="Ferrer M."/>
            <person name="Sanchez J."/>
        </authorList>
    </citation>
    <scope>NUCLEOTIDE SEQUENCE</scope>
</reference>
<organism evidence="1">
    <name type="scientific">mine drainage metagenome</name>
    <dbReference type="NCBI Taxonomy" id="410659"/>
    <lineage>
        <taxon>unclassified sequences</taxon>
        <taxon>metagenomes</taxon>
        <taxon>ecological metagenomes</taxon>
    </lineage>
</organism>
<gene>
    <name evidence="1" type="ORF">B2A_01299</name>
</gene>
<evidence type="ECO:0000313" key="1">
    <source>
        <dbReference type="EMBL" id="EQD66079.1"/>
    </source>
</evidence>